<reference evidence="2" key="1">
    <citation type="journal article" date="2019" name="Nat. Commun.">
        <title>The genome of broomcorn millet.</title>
        <authorList>
            <person name="Zou C."/>
            <person name="Miki D."/>
            <person name="Li D."/>
            <person name="Tang Q."/>
            <person name="Xiao L."/>
            <person name="Rajput S."/>
            <person name="Deng P."/>
            <person name="Jia W."/>
            <person name="Huang R."/>
            <person name="Zhang M."/>
            <person name="Sun Y."/>
            <person name="Hu J."/>
            <person name="Fu X."/>
            <person name="Schnable P.S."/>
            <person name="Li F."/>
            <person name="Zhang H."/>
            <person name="Feng B."/>
            <person name="Zhu X."/>
            <person name="Liu R."/>
            <person name="Schnable J.C."/>
            <person name="Zhu J.-K."/>
            <person name="Zhang H."/>
        </authorList>
    </citation>
    <scope>NUCLEOTIDE SEQUENCE [LARGE SCALE GENOMIC DNA]</scope>
</reference>
<dbReference type="AlphaFoldDB" id="A0A3L6TH43"/>
<proteinExistence type="predicted"/>
<accession>A0A3L6TH43</accession>
<keyword evidence="2" id="KW-1185">Reference proteome</keyword>
<protein>
    <submittedName>
        <fullName evidence="1">Uncharacterized protein</fullName>
    </submittedName>
</protein>
<sequence>MLVVLFAILHLTVGGRMGHSADITSKYTAIPVAKAFGLWGSVKALSRGVRVPDGDRHLRPCSSAGMVPICFGIQDDIGIQSGLQPRARDLSYLGPLAGGKKQK</sequence>
<evidence type="ECO:0000313" key="1">
    <source>
        <dbReference type="EMBL" id="RLN38936.1"/>
    </source>
</evidence>
<gene>
    <name evidence="1" type="ORF">C2845_PM01G05000</name>
</gene>
<organism evidence="1 2">
    <name type="scientific">Panicum miliaceum</name>
    <name type="common">Proso millet</name>
    <name type="synonym">Broomcorn millet</name>
    <dbReference type="NCBI Taxonomy" id="4540"/>
    <lineage>
        <taxon>Eukaryota</taxon>
        <taxon>Viridiplantae</taxon>
        <taxon>Streptophyta</taxon>
        <taxon>Embryophyta</taxon>
        <taxon>Tracheophyta</taxon>
        <taxon>Spermatophyta</taxon>
        <taxon>Magnoliopsida</taxon>
        <taxon>Liliopsida</taxon>
        <taxon>Poales</taxon>
        <taxon>Poaceae</taxon>
        <taxon>PACMAD clade</taxon>
        <taxon>Panicoideae</taxon>
        <taxon>Panicodae</taxon>
        <taxon>Paniceae</taxon>
        <taxon>Panicinae</taxon>
        <taxon>Panicum</taxon>
        <taxon>Panicum sect. Panicum</taxon>
    </lineage>
</organism>
<dbReference type="EMBL" id="PQIB02000001">
    <property type="protein sequence ID" value="RLN38936.1"/>
    <property type="molecule type" value="Genomic_DNA"/>
</dbReference>
<name>A0A3L6TH43_PANMI</name>
<comment type="caution">
    <text evidence="1">The sequence shown here is derived from an EMBL/GenBank/DDBJ whole genome shotgun (WGS) entry which is preliminary data.</text>
</comment>
<dbReference type="Proteomes" id="UP000275267">
    <property type="component" value="Unassembled WGS sequence"/>
</dbReference>
<evidence type="ECO:0000313" key="2">
    <source>
        <dbReference type="Proteomes" id="UP000275267"/>
    </source>
</evidence>